<dbReference type="PANTHER" id="PTHR19865:SF0">
    <property type="entry name" value="U3 SMALL NUCLEOLAR RNA-INTERACTING PROTEIN 2"/>
    <property type="match status" value="1"/>
</dbReference>
<dbReference type="PANTHER" id="PTHR19865">
    <property type="entry name" value="U3 SMALL NUCLEOLAR RNA INTERACTING PROTEIN 2"/>
    <property type="match status" value="1"/>
</dbReference>
<dbReference type="SMART" id="SM00320">
    <property type="entry name" value="WD40"/>
    <property type="match status" value="6"/>
</dbReference>
<evidence type="ECO:0000256" key="1">
    <source>
        <dbReference type="ARBA" id="ARBA00004123"/>
    </source>
</evidence>
<evidence type="ECO:0000313" key="8">
    <source>
        <dbReference type="Proteomes" id="UP000650833"/>
    </source>
</evidence>
<dbReference type="InterPro" id="IPR020472">
    <property type="entry name" value="WD40_PAC1"/>
</dbReference>
<keyword evidence="8" id="KW-1185">Reference proteome</keyword>
<gene>
    <name evidence="7" type="ORF">INT46_011529</name>
</gene>
<dbReference type="InterPro" id="IPR015943">
    <property type="entry name" value="WD40/YVTN_repeat-like_dom_sf"/>
</dbReference>
<feature type="repeat" description="WD" evidence="5">
    <location>
        <begin position="288"/>
        <end position="329"/>
    </location>
</feature>
<evidence type="ECO:0000256" key="2">
    <source>
        <dbReference type="ARBA" id="ARBA00022574"/>
    </source>
</evidence>
<dbReference type="Proteomes" id="UP000650833">
    <property type="component" value="Unassembled WGS sequence"/>
</dbReference>
<dbReference type="PROSITE" id="PS50294">
    <property type="entry name" value="WD_REPEATS_REGION"/>
    <property type="match status" value="3"/>
</dbReference>
<organism evidence="7 8">
    <name type="scientific">Mucor plumbeus</name>
    <dbReference type="NCBI Taxonomy" id="97098"/>
    <lineage>
        <taxon>Eukaryota</taxon>
        <taxon>Fungi</taxon>
        <taxon>Fungi incertae sedis</taxon>
        <taxon>Mucoromycota</taxon>
        <taxon>Mucoromycotina</taxon>
        <taxon>Mucoromycetes</taxon>
        <taxon>Mucorales</taxon>
        <taxon>Mucorineae</taxon>
        <taxon>Mucoraceae</taxon>
        <taxon>Mucor</taxon>
    </lineage>
</organism>
<proteinExistence type="predicted"/>
<dbReference type="EMBL" id="JAEPRC010000057">
    <property type="protein sequence ID" value="KAG2212042.1"/>
    <property type="molecule type" value="Genomic_DNA"/>
</dbReference>
<dbReference type="OrthoDB" id="189968at2759"/>
<feature type="repeat" description="WD" evidence="5">
    <location>
        <begin position="417"/>
        <end position="442"/>
    </location>
</feature>
<dbReference type="Pfam" id="PF00400">
    <property type="entry name" value="WD40"/>
    <property type="match status" value="5"/>
</dbReference>
<feature type="repeat" description="WD" evidence="5">
    <location>
        <begin position="246"/>
        <end position="287"/>
    </location>
</feature>
<comment type="caution">
    <text evidence="7">The sequence shown here is derived from an EMBL/GenBank/DDBJ whole genome shotgun (WGS) entry which is preliminary data.</text>
</comment>
<dbReference type="InterPro" id="IPR036322">
    <property type="entry name" value="WD40_repeat_dom_sf"/>
</dbReference>
<feature type="compositionally biased region" description="Acidic residues" evidence="6">
    <location>
        <begin position="65"/>
        <end position="75"/>
    </location>
</feature>
<dbReference type="GO" id="GO:0034511">
    <property type="term" value="F:U3 snoRNA binding"/>
    <property type="evidence" value="ECO:0007669"/>
    <property type="project" value="InterPro"/>
</dbReference>
<evidence type="ECO:0000256" key="5">
    <source>
        <dbReference type="PROSITE-ProRule" id="PRU00221"/>
    </source>
</evidence>
<name>A0A8H7RJA2_9FUNG</name>
<dbReference type="InterPro" id="IPR019775">
    <property type="entry name" value="WD40_repeat_CS"/>
</dbReference>
<accession>A0A8H7RJA2</accession>
<keyword evidence="2 5" id="KW-0853">WD repeat</keyword>
<evidence type="ECO:0000313" key="7">
    <source>
        <dbReference type="EMBL" id="KAG2212042.1"/>
    </source>
</evidence>
<feature type="repeat" description="WD" evidence="5">
    <location>
        <begin position="204"/>
        <end position="245"/>
    </location>
</feature>
<keyword evidence="4" id="KW-0539">Nucleus</keyword>
<dbReference type="PROSITE" id="PS00678">
    <property type="entry name" value="WD_REPEATS_1"/>
    <property type="match status" value="1"/>
</dbReference>
<evidence type="ECO:0000256" key="6">
    <source>
        <dbReference type="SAM" id="MobiDB-lite"/>
    </source>
</evidence>
<dbReference type="InterPro" id="IPR001680">
    <property type="entry name" value="WD40_rpt"/>
</dbReference>
<dbReference type="Gene3D" id="2.130.10.10">
    <property type="entry name" value="YVTN repeat-like/Quinoprotein amine dehydrogenase"/>
    <property type="match status" value="1"/>
</dbReference>
<evidence type="ECO:0000256" key="4">
    <source>
        <dbReference type="ARBA" id="ARBA00023242"/>
    </source>
</evidence>
<feature type="repeat" description="WD" evidence="5">
    <location>
        <begin position="152"/>
        <end position="193"/>
    </location>
</feature>
<dbReference type="SUPFAM" id="SSF50978">
    <property type="entry name" value="WD40 repeat-like"/>
    <property type="match status" value="1"/>
</dbReference>
<feature type="compositionally biased region" description="Acidic residues" evidence="6">
    <location>
        <begin position="46"/>
        <end position="56"/>
    </location>
</feature>
<sequence length="508" mass="56343">MAVDSFFANTRKRKRPAKTTSTIQRKGPASKAQPKGRPAASKTADSDIEGDEDDDDHFNANLSAESDEESSEEEIKETAAEKRVRLAKAYLGSIEETLDGNDIGGFDAADLDRDLIAERLKKDDDESEGRLHLRIADNFKFDDIENLNINTCRGHQRPVTAVALAENGSIFYSASKEGSIIKWDAKTFKKLHTFPGGRKGVKNFDGHTEDILCLAMSFDGEYLASGGKDKVINIWSVKENKHIVKFTQHRDTISGLTFRKGANQLYSASHDRTIKLWNIDERAYIETLFGHQDHITDIDTLGRERCVSTGGRDKTARVWKIAEESQLVYRGGIATKNPDGSNRPLYLEGSLDCIAQIDESMFITGGDSGVVSLWELNRKKPVYSVSTAHGLNTVASESEGDINTPFWITAVACLRYSDLFVSGSWDGYVRLWKLAEDNKSFSQVAQIPVNGVVNSIQIKTTFPSKRTLLVVGVGQELKLGRWVRLKGGVKNCTKVIELESTSGKLRII</sequence>
<reference evidence="7" key="1">
    <citation type="submission" date="2020-12" db="EMBL/GenBank/DDBJ databases">
        <title>Metabolic potential, ecology and presence of endohyphal bacteria is reflected in genomic diversity of Mucoromycotina.</title>
        <authorList>
            <person name="Muszewska A."/>
            <person name="Okrasinska A."/>
            <person name="Steczkiewicz K."/>
            <person name="Drgas O."/>
            <person name="Orlowska M."/>
            <person name="Perlinska-Lenart U."/>
            <person name="Aleksandrzak-Piekarczyk T."/>
            <person name="Szatraj K."/>
            <person name="Zielenkiewicz U."/>
            <person name="Pilsyk S."/>
            <person name="Malc E."/>
            <person name="Mieczkowski P."/>
            <person name="Kruszewska J.S."/>
            <person name="Biernat P."/>
            <person name="Pawlowska J."/>
        </authorList>
    </citation>
    <scope>NUCLEOTIDE SEQUENCE</scope>
    <source>
        <strain evidence="7">CBS 226.32</strain>
    </source>
</reference>
<dbReference type="CDD" id="cd00200">
    <property type="entry name" value="WD40"/>
    <property type="match status" value="1"/>
</dbReference>
<evidence type="ECO:0000256" key="3">
    <source>
        <dbReference type="ARBA" id="ARBA00022737"/>
    </source>
</evidence>
<dbReference type="PRINTS" id="PR00320">
    <property type="entry name" value="GPROTEINBRPT"/>
</dbReference>
<dbReference type="AlphaFoldDB" id="A0A8H7RJA2"/>
<dbReference type="InterPro" id="IPR039241">
    <property type="entry name" value="Rrp9-like"/>
</dbReference>
<dbReference type="PROSITE" id="PS50082">
    <property type="entry name" value="WD_REPEATS_2"/>
    <property type="match status" value="5"/>
</dbReference>
<keyword evidence="3" id="KW-0677">Repeat</keyword>
<dbReference type="FunFam" id="2.130.10.10:FF:000509">
    <property type="entry name" value="U3 small nucleolar RNA-interacting protein"/>
    <property type="match status" value="1"/>
</dbReference>
<comment type="subcellular location">
    <subcellularLocation>
        <location evidence="1">Nucleus</location>
    </subcellularLocation>
</comment>
<dbReference type="GO" id="GO:0032040">
    <property type="term" value="C:small-subunit processome"/>
    <property type="evidence" value="ECO:0007669"/>
    <property type="project" value="TreeGrafter"/>
</dbReference>
<feature type="region of interest" description="Disordered" evidence="6">
    <location>
        <begin position="1"/>
        <end position="78"/>
    </location>
</feature>
<evidence type="ECO:0008006" key="9">
    <source>
        <dbReference type="Google" id="ProtNLM"/>
    </source>
</evidence>
<protein>
    <recommendedName>
        <fullName evidence="9">WD40 repeat-like protein</fullName>
    </recommendedName>
</protein>